<evidence type="ECO:0000313" key="1">
    <source>
        <dbReference type="EMBL" id="CAH1956328.1"/>
    </source>
</evidence>
<sequence>MSDNCRCRKKQPHRIWILPILG</sequence>
<comment type="caution">
    <text evidence="1">The sequence shown here is derived from an EMBL/GenBank/DDBJ whole genome shotgun (WGS) entry which is preliminary data.</text>
</comment>
<dbReference type="Proteomes" id="UP001152888">
    <property type="component" value="Unassembled WGS sequence"/>
</dbReference>
<gene>
    <name evidence="1" type="ORF">ACAOBT_LOCUS1511</name>
</gene>
<dbReference type="EMBL" id="CAKOFQ010006664">
    <property type="protein sequence ID" value="CAH1956328.1"/>
    <property type="molecule type" value="Genomic_DNA"/>
</dbReference>
<accession>A0A9P0JMG7</accession>
<reference evidence="1" key="1">
    <citation type="submission" date="2022-03" db="EMBL/GenBank/DDBJ databases">
        <authorList>
            <person name="Sayadi A."/>
        </authorList>
    </citation>
    <scope>NUCLEOTIDE SEQUENCE</scope>
</reference>
<name>A0A9P0JMG7_ACAOB</name>
<evidence type="ECO:0000313" key="2">
    <source>
        <dbReference type="Proteomes" id="UP001152888"/>
    </source>
</evidence>
<organism evidence="1 2">
    <name type="scientific">Acanthoscelides obtectus</name>
    <name type="common">Bean weevil</name>
    <name type="synonym">Bruchus obtectus</name>
    <dbReference type="NCBI Taxonomy" id="200917"/>
    <lineage>
        <taxon>Eukaryota</taxon>
        <taxon>Metazoa</taxon>
        <taxon>Ecdysozoa</taxon>
        <taxon>Arthropoda</taxon>
        <taxon>Hexapoda</taxon>
        <taxon>Insecta</taxon>
        <taxon>Pterygota</taxon>
        <taxon>Neoptera</taxon>
        <taxon>Endopterygota</taxon>
        <taxon>Coleoptera</taxon>
        <taxon>Polyphaga</taxon>
        <taxon>Cucujiformia</taxon>
        <taxon>Chrysomeloidea</taxon>
        <taxon>Chrysomelidae</taxon>
        <taxon>Bruchinae</taxon>
        <taxon>Bruchini</taxon>
        <taxon>Acanthoscelides</taxon>
    </lineage>
</organism>
<proteinExistence type="predicted"/>
<keyword evidence="2" id="KW-1185">Reference proteome</keyword>
<protein>
    <submittedName>
        <fullName evidence="1">Uncharacterized protein</fullName>
    </submittedName>
</protein>
<dbReference type="AlphaFoldDB" id="A0A9P0JMG7"/>